<keyword evidence="1" id="KW-1133">Transmembrane helix</keyword>
<keyword evidence="1" id="KW-0472">Membrane</keyword>
<dbReference type="EMBL" id="OC918451">
    <property type="protein sequence ID" value="CAD7649430.1"/>
    <property type="molecule type" value="Genomic_DNA"/>
</dbReference>
<dbReference type="OrthoDB" id="10670291at2759"/>
<protein>
    <submittedName>
        <fullName evidence="2">Uncharacterized protein</fullName>
    </submittedName>
</protein>
<dbReference type="AlphaFoldDB" id="A0A7R9QKI4"/>
<gene>
    <name evidence="2" type="ORF">ONB1V03_LOCUS7293</name>
</gene>
<dbReference type="EMBL" id="CAJPVJ010003626">
    <property type="protein sequence ID" value="CAG2167796.1"/>
    <property type="molecule type" value="Genomic_DNA"/>
</dbReference>
<keyword evidence="3" id="KW-1185">Reference proteome</keyword>
<reference evidence="2" key="1">
    <citation type="submission" date="2020-11" db="EMBL/GenBank/DDBJ databases">
        <authorList>
            <person name="Tran Van P."/>
        </authorList>
    </citation>
    <scope>NUCLEOTIDE SEQUENCE</scope>
</reference>
<evidence type="ECO:0000256" key="1">
    <source>
        <dbReference type="SAM" id="Phobius"/>
    </source>
</evidence>
<sequence>MTEVPKFVNELINLTIFTNLDGIVDVWETPNMMSGHILFFTVNGQPYYCFQRLFRALNDMCKSADKLTPFLSKCFDGLPVPPVPSDSTYTPTPAPVPDPTIVYVLISTVIVLLVCIMVIVGFITYQCCHHRKGSTSHPSPGTDNEKTVKLNSFSSVDTNVLMDNRPKRVLRTGSTDLSPVCDQHYQKLIIELRTRQSKSSENITKYIIGLSVSDGNLSTIPSYNPAVLDIKGIDCDEVSVTNVSRLSTKANIPVNSRINRVLDNGLKVTTV</sequence>
<dbReference type="Proteomes" id="UP000728032">
    <property type="component" value="Unassembled WGS sequence"/>
</dbReference>
<accession>A0A7R9QKI4</accession>
<proteinExistence type="predicted"/>
<organism evidence="2">
    <name type="scientific">Oppiella nova</name>
    <dbReference type="NCBI Taxonomy" id="334625"/>
    <lineage>
        <taxon>Eukaryota</taxon>
        <taxon>Metazoa</taxon>
        <taxon>Ecdysozoa</taxon>
        <taxon>Arthropoda</taxon>
        <taxon>Chelicerata</taxon>
        <taxon>Arachnida</taxon>
        <taxon>Acari</taxon>
        <taxon>Acariformes</taxon>
        <taxon>Sarcoptiformes</taxon>
        <taxon>Oribatida</taxon>
        <taxon>Brachypylina</taxon>
        <taxon>Oppioidea</taxon>
        <taxon>Oppiidae</taxon>
        <taxon>Oppiella</taxon>
    </lineage>
</organism>
<evidence type="ECO:0000313" key="2">
    <source>
        <dbReference type="EMBL" id="CAD7649430.1"/>
    </source>
</evidence>
<evidence type="ECO:0000313" key="3">
    <source>
        <dbReference type="Proteomes" id="UP000728032"/>
    </source>
</evidence>
<keyword evidence="1" id="KW-0812">Transmembrane</keyword>
<name>A0A7R9QKI4_9ACAR</name>
<feature type="transmembrane region" description="Helical" evidence="1">
    <location>
        <begin position="101"/>
        <end position="125"/>
    </location>
</feature>